<proteinExistence type="predicted"/>
<dbReference type="AlphaFoldDB" id="A0AAD8PZ34"/>
<reference evidence="3" key="1">
    <citation type="submission" date="2021-06" db="EMBL/GenBank/DDBJ databases">
        <title>Comparative genomics, transcriptomics and evolutionary studies reveal genomic signatures of adaptation to plant cell wall in hemibiotrophic fungi.</title>
        <authorList>
            <consortium name="DOE Joint Genome Institute"/>
            <person name="Baroncelli R."/>
            <person name="Diaz J.F."/>
            <person name="Benocci T."/>
            <person name="Peng M."/>
            <person name="Battaglia E."/>
            <person name="Haridas S."/>
            <person name="Andreopoulos W."/>
            <person name="Labutti K."/>
            <person name="Pangilinan J."/>
            <person name="Floch G.L."/>
            <person name="Makela M.R."/>
            <person name="Henrissat B."/>
            <person name="Grigoriev I.V."/>
            <person name="Crouch J.A."/>
            <person name="De Vries R.P."/>
            <person name="Sukno S.A."/>
            <person name="Thon M.R."/>
        </authorList>
    </citation>
    <scope>NUCLEOTIDE SEQUENCE</scope>
    <source>
        <strain evidence="3">CBS 125086</strain>
    </source>
</reference>
<dbReference type="GeneID" id="85435849"/>
<dbReference type="InterPro" id="IPR018713">
    <property type="entry name" value="MPAB/Lcp_cat_dom"/>
</dbReference>
<dbReference type="EMBL" id="JAHLJV010000032">
    <property type="protein sequence ID" value="KAK1590317.1"/>
    <property type="molecule type" value="Genomic_DNA"/>
</dbReference>
<dbReference type="PANTHER" id="PTHR37539">
    <property type="entry name" value="SECRETED PROTEIN-RELATED"/>
    <property type="match status" value="1"/>
</dbReference>
<protein>
    <submittedName>
        <fullName evidence="3">Transcriptional regulator</fullName>
    </submittedName>
</protein>
<feature type="domain" description="ER-bound oxygenase mpaB/mpaB'/Rubber oxygenase catalytic" evidence="2">
    <location>
        <begin position="122"/>
        <end position="361"/>
    </location>
</feature>
<comment type="caution">
    <text evidence="3">The sequence shown here is derived from an EMBL/GenBank/DDBJ whole genome shotgun (WGS) entry which is preliminary data.</text>
</comment>
<evidence type="ECO:0000313" key="3">
    <source>
        <dbReference type="EMBL" id="KAK1590317.1"/>
    </source>
</evidence>
<evidence type="ECO:0000259" key="2">
    <source>
        <dbReference type="Pfam" id="PF09995"/>
    </source>
</evidence>
<feature type="transmembrane region" description="Helical" evidence="1">
    <location>
        <begin position="436"/>
        <end position="458"/>
    </location>
</feature>
<sequence>MGAFAFARPNDDMRVVGNYSFRWTEDHIPKDKTEHLRQTYDEVGAAAVARIQEIHQQALIEKSGNAEHLSKLDLFAVLQEHHEKDEALGQLWDEVCTVPDWVDWEQLARGQKFFYRYALANLMGFALQGFVGENSASAGVVEVLVRTGGFRTRVLFRRLLETFQMLLEVTHSLEYVRPGGRGHTTAVRVRLLHSMVRQRILKIVQHKGPSYYDVEAYGVPINTLDSLHALTTFGCNHAFIQLPLMGISVPQQEIEDYVALWRYLGHVLGTPTDHFTSAAKAKVLMDSMSFNERLITDMSLVAGHNFVETVRDVPPVYLSAGFIEAGSRVLNGDALCDQLGMGRPGVYHYACFRGFCWLVRTLTTAQRWFPRFGERVVDYNREMLHKAIIQSQGGLGGGSKMEFKHVPDGTLTKKEDRLGKVAQLRFYERPLDLACFIYFVLGSLFVAGGLAVAVKVAIKLVASVRHHTLV</sequence>
<keyword evidence="1" id="KW-0472">Membrane</keyword>
<dbReference type="RefSeq" id="XP_060413811.1">
    <property type="nucleotide sequence ID" value="XM_060551609.1"/>
</dbReference>
<evidence type="ECO:0000256" key="1">
    <source>
        <dbReference type="SAM" id="Phobius"/>
    </source>
</evidence>
<gene>
    <name evidence="3" type="ORF">LY79DRAFT_221406</name>
</gene>
<dbReference type="Proteomes" id="UP001230504">
    <property type="component" value="Unassembled WGS sequence"/>
</dbReference>
<name>A0AAD8PZ34_9PEZI</name>
<organism evidence="3 4">
    <name type="scientific">Colletotrichum navitas</name>
    <dbReference type="NCBI Taxonomy" id="681940"/>
    <lineage>
        <taxon>Eukaryota</taxon>
        <taxon>Fungi</taxon>
        <taxon>Dikarya</taxon>
        <taxon>Ascomycota</taxon>
        <taxon>Pezizomycotina</taxon>
        <taxon>Sordariomycetes</taxon>
        <taxon>Hypocreomycetidae</taxon>
        <taxon>Glomerellales</taxon>
        <taxon>Glomerellaceae</taxon>
        <taxon>Colletotrichum</taxon>
        <taxon>Colletotrichum graminicola species complex</taxon>
    </lineage>
</organism>
<keyword evidence="1" id="KW-0812">Transmembrane</keyword>
<evidence type="ECO:0000313" key="4">
    <source>
        <dbReference type="Proteomes" id="UP001230504"/>
    </source>
</evidence>
<dbReference type="PANTHER" id="PTHR37539:SF1">
    <property type="entry name" value="ER-BOUND OXYGENASE MPAB_MPAB'_RUBBER OXYGENASE CATALYTIC DOMAIN-CONTAINING PROTEIN"/>
    <property type="match status" value="1"/>
</dbReference>
<keyword evidence="4" id="KW-1185">Reference proteome</keyword>
<dbReference type="Pfam" id="PF09995">
    <property type="entry name" value="MPAB_Lcp_cat"/>
    <property type="match status" value="1"/>
</dbReference>
<dbReference type="InterPro" id="IPR037473">
    <property type="entry name" value="Lcp-like"/>
</dbReference>
<dbReference type="GO" id="GO:0016491">
    <property type="term" value="F:oxidoreductase activity"/>
    <property type="evidence" value="ECO:0007669"/>
    <property type="project" value="InterPro"/>
</dbReference>
<keyword evidence="1" id="KW-1133">Transmembrane helix</keyword>
<accession>A0AAD8PZ34</accession>